<name>A0ABW5Q2Q7_9BACI</name>
<evidence type="ECO:0000313" key="1">
    <source>
        <dbReference type="EMBL" id="MFD2629875.1"/>
    </source>
</evidence>
<organism evidence="1 2">
    <name type="scientific">Oceanobacillus kapialis</name>
    <dbReference type="NCBI Taxonomy" id="481353"/>
    <lineage>
        <taxon>Bacteria</taxon>
        <taxon>Bacillati</taxon>
        <taxon>Bacillota</taxon>
        <taxon>Bacilli</taxon>
        <taxon>Bacillales</taxon>
        <taxon>Bacillaceae</taxon>
        <taxon>Oceanobacillus</taxon>
    </lineage>
</organism>
<evidence type="ECO:0000313" key="2">
    <source>
        <dbReference type="Proteomes" id="UP001597451"/>
    </source>
</evidence>
<dbReference type="EMBL" id="JBHUMX010000041">
    <property type="protein sequence ID" value="MFD2629875.1"/>
    <property type="molecule type" value="Genomic_DNA"/>
</dbReference>
<accession>A0ABW5Q2Q7</accession>
<gene>
    <name evidence="1" type="ORF">ACFSUN_13890</name>
</gene>
<comment type="caution">
    <text evidence="1">The sequence shown here is derived from an EMBL/GenBank/DDBJ whole genome shotgun (WGS) entry which is preliminary data.</text>
</comment>
<protein>
    <submittedName>
        <fullName evidence="1">Uncharacterized protein</fullName>
    </submittedName>
</protein>
<dbReference type="Proteomes" id="UP001597451">
    <property type="component" value="Unassembled WGS sequence"/>
</dbReference>
<reference evidence="2" key="1">
    <citation type="journal article" date="2019" name="Int. J. Syst. Evol. Microbiol.">
        <title>The Global Catalogue of Microorganisms (GCM) 10K type strain sequencing project: providing services to taxonomists for standard genome sequencing and annotation.</title>
        <authorList>
            <consortium name="The Broad Institute Genomics Platform"/>
            <consortium name="The Broad Institute Genome Sequencing Center for Infectious Disease"/>
            <person name="Wu L."/>
            <person name="Ma J."/>
        </authorList>
    </citation>
    <scope>NUCLEOTIDE SEQUENCE [LARGE SCALE GENOMIC DNA]</scope>
    <source>
        <strain evidence="2">TISTR 1858</strain>
    </source>
</reference>
<keyword evidence="2" id="KW-1185">Reference proteome</keyword>
<dbReference type="RefSeq" id="WP_379562665.1">
    <property type="nucleotide sequence ID" value="NZ_JBHUMX010000041.1"/>
</dbReference>
<sequence length="76" mass="8592">MKFHFIYDITESSIHIAPPATDPEASYPIYEVFINDSTVIEGAVNTFNELTLEDNVKVWVNQKGDGKEVAEKIVVY</sequence>
<proteinExistence type="predicted"/>